<evidence type="ECO:0000313" key="6">
    <source>
        <dbReference type="Proteomes" id="UP000243975"/>
    </source>
</evidence>
<evidence type="ECO:0000259" key="4">
    <source>
        <dbReference type="PROSITE" id="PS51762"/>
    </source>
</evidence>
<dbReference type="InterPro" id="IPR000757">
    <property type="entry name" value="Beta-glucanase-like"/>
</dbReference>
<dbReference type="STRING" id="59895.A0A103XDS5"/>
<sequence length="141" mass="15786">MESSSSFLFTTLFFSLCVCSLISTTKFDQLFQPYCAADHFSFNGEALNMKLDNCSGAGFWSKSKYMFGKFNIQIKLVEGDFAGTVAAFYMSSDGPKHHEFDFEFLGNTIGEPCFGLSICEPFFLSFASSVPVFKVAFFYLI</sequence>
<dbReference type="Pfam" id="PF00722">
    <property type="entry name" value="Glyco_hydro_16"/>
    <property type="match status" value="1"/>
</dbReference>
<evidence type="ECO:0000256" key="2">
    <source>
        <dbReference type="ARBA" id="ARBA00023295"/>
    </source>
</evidence>
<dbReference type="PANTHER" id="PTHR31062">
    <property type="entry name" value="XYLOGLUCAN ENDOTRANSGLUCOSYLASE/HYDROLASE PROTEIN 8-RELATED"/>
    <property type="match status" value="1"/>
</dbReference>
<proteinExistence type="predicted"/>
<dbReference type="GO" id="GO:0004553">
    <property type="term" value="F:hydrolase activity, hydrolyzing O-glycosyl compounds"/>
    <property type="evidence" value="ECO:0007669"/>
    <property type="project" value="InterPro"/>
</dbReference>
<keyword evidence="2" id="KW-0326">Glycosidase</keyword>
<gene>
    <name evidence="5" type="ORF">Ccrd_024893</name>
</gene>
<comment type="caution">
    <text evidence="5">The sequence shown here is derived from an EMBL/GenBank/DDBJ whole genome shotgun (WGS) entry which is preliminary data.</text>
</comment>
<feature type="signal peptide" evidence="3">
    <location>
        <begin position="1"/>
        <end position="24"/>
    </location>
</feature>
<dbReference type="SMR" id="A0A103XDS5"/>
<feature type="chain" id="PRO_5007118700" evidence="3">
    <location>
        <begin position="25"/>
        <end position="141"/>
    </location>
</feature>
<feature type="domain" description="GH16" evidence="4">
    <location>
        <begin position="25"/>
        <end position="141"/>
    </location>
</feature>
<name>A0A103XDS5_CYNCS</name>
<dbReference type="Gene3D" id="2.60.120.200">
    <property type="match status" value="1"/>
</dbReference>
<evidence type="ECO:0000313" key="5">
    <source>
        <dbReference type="EMBL" id="KVH88891.1"/>
    </source>
</evidence>
<protein>
    <submittedName>
        <fullName evidence="5">Concanavalin A-like lectin/glucanase superfamily</fullName>
    </submittedName>
</protein>
<dbReference type="PROSITE" id="PS51762">
    <property type="entry name" value="GH16_2"/>
    <property type="match status" value="1"/>
</dbReference>
<keyword evidence="6" id="KW-1185">Reference proteome</keyword>
<accession>A0A103XDS5</accession>
<evidence type="ECO:0000256" key="1">
    <source>
        <dbReference type="ARBA" id="ARBA00022801"/>
    </source>
</evidence>
<dbReference type="Proteomes" id="UP000243975">
    <property type="component" value="Unassembled WGS sequence"/>
</dbReference>
<dbReference type="GO" id="GO:0005975">
    <property type="term" value="P:carbohydrate metabolic process"/>
    <property type="evidence" value="ECO:0007669"/>
    <property type="project" value="InterPro"/>
</dbReference>
<evidence type="ECO:0000256" key="3">
    <source>
        <dbReference type="SAM" id="SignalP"/>
    </source>
</evidence>
<dbReference type="Gramene" id="KVH88891">
    <property type="protein sequence ID" value="KVH88891"/>
    <property type="gene ID" value="Ccrd_024893"/>
</dbReference>
<reference evidence="5 6" key="1">
    <citation type="journal article" date="2016" name="Sci. Rep.">
        <title>The genome sequence of the outbreeding globe artichoke constructed de novo incorporating a phase-aware low-pass sequencing strategy of F1 progeny.</title>
        <authorList>
            <person name="Scaglione D."/>
            <person name="Reyes-Chin-Wo S."/>
            <person name="Acquadro A."/>
            <person name="Froenicke L."/>
            <person name="Portis E."/>
            <person name="Beitel C."/>
            <person name="Tirone M."/>
            <person name="Mauro R."/>
            <person name="Lo Monaco A."/>
            <person name="Mauromicale G."/>
            <person name="Faccioli P."/>
            <person name="Cattivelli L."/>
            <person name="Rieseberg L."/>
            <person name="Michelmore R."/>
            <person name="Lanteri S."/>
        </authorList>
    </citation>
    <scope>NUCLEOTIDE SEQUENCE [LARGE SCALE GENOMIC DNA]</scope>
    <source>
        <strain evidence="5">2C</strain>
    </source>
</reference>
<keyword evidence="3" id="KW-0732">Signal</keyword>
<dbReference type="AlphaFoldDB" id="A0A103XDS5"/>
<organism evidence="5 6">
    <name type="scientific">Cynara cardunculus var. scolymus</name>
    <name type="common">Globe artichoke</name>
    <name type="synonym">Cynara scolymus</name>
    <dbReference type="NCBI Taxonomy" id="59895"/>
    <lineage>
        <taxon>Eukaryota</taxon>
        <taxon>Viridiplantae</taxon>
        <taxon>Streptophyta</taxon>
        <taxon>Embryophyta</taxon>
        <taxon>Tracheophyta</taxon>
        <taxon>Spermatophyta</taxon>
        <taxon>Magnoliopsida</taxon>
        <taxon>eudicotyledons</taxon>
        <taxon>Gunneridae</taxon>
        <taxon>Pentapetalae</taxon>
        <taxon>asterids</taxon>
        <taxon>campanulids</taxon>
        <taxon>Asterales</taxon>
        <taxon>Asteraceae</taxon>
        <taxon>Carduoideae</taxon>
        <taxon>Cardueae</taxon>
        <taxon>Carduinae</taxon>
        <taxon>Cynara</taxon>
    </lineage>
</organism>
<dbReference type="EMBL" id="LEKV01005327">
    <property type="protein sequence ID" value="KVH88891.1"/>
    <property type="molecule type" value="Genomic_DNA"/>
</dbReference>
<dbReference type="InterPro" id="IPR013320">
    <property type="entry name" value="ConA-like_dom_sf"/>
</dbReference>
<dbReference type="SUPFAM" id="SSF49899">
    <property type="entry name" value="Concanavalin A-like lectins/glucanases"/>
    <property type="match status" value="1"/>
</dbReference>
<keyword evidence="1" id="KW-0378">Hydrolase</keyword>
<dbReference type="InterPro" id="IPR044791">
    <property type="entry name" value="Beta-glucanase/XTH"/>
</dbReference>